<sequence>MSKFKSFVIFDPTSTSRVARYNQVFQINVKPFTSFLVNIRTVRIHRIRSFIDQDEGLMDPAKLRRV</sequence>
<name>A0A4Z1ICB2_9HELO</name>
<gene>
    <name evidence="1" type="ORF">BOTNAR_0220g00190</name>
</gene>
<accession>A0A4Z1ICB2</accession>
<dbReference type="Proteomes" id="UP000297452">
    <property type="component" value="Unassembled WGS sequence"/>
</dbReference>
<keyword evidence="2" id="KW-1185">Reference proteome</keyword>
<evidence type="ECO:0000313" key="1">
    <source>
        <dbReference type="EMBL" id="TGO56590.1"/>
    </source>
</evidence>
<proteinExistence type="predicted"/>
<dbReference type="EMBL" id="PQXJ01000220">
    <property type="protein sequence ID" value="TGO56590.1"/>
    <property type="molecule type" value="Genomic_DNA"/>
</dbReference>
<organism evidence="1 2">
    <name type="scientific">Botryotinia narcissicola</name>
    <dbReference type="NCBI Taxonomy" id="278944"/>
    <lineage>
        <taxon>Eukaryota</taxon>
        <taxon>Fungi</taxon>
        <taxon>Dikarya</taxon>
        <taxon>Ascomycota</taxon>
        <taxon>Pezizomycotina</taxon>
        <taxon>Leotiomycetes</taxon>
        <taxon>Helotiales</taxon>
        <taxon>Sclerotiniaceae</taxon>
        <taxon>Botryotinia</taxon>
    </lineage>
</organism>
<reference evidence="1 2" key="1">
    <citation type="submission" date="2017-12" db="EMBL/GenBank/DDBJ databases">
        <title>Comparative genomics of Botrytis spp.</title>
        <authorList>
            <person name="Valero-Jimenez C.A."/>
            <person name="Tapia P."/>
            <person name="Veloso J."/>
            <person name="Silva-Moreno E."/>
            <person name="Staats M."/>
            <person name="Valdes J.H."/>
            <person name="Van Kan J.A.L."/>
        </authorList>
    </citation>
    <scope>NUCLEOTIDE SEQUENCE [LARGE SCALE GENOMIC DNA]</scope>
    <source>
        <strain evidence="1 2">MUCL2120</strain>
    </source>
</reference>
<protein>
    <submittedName>
        <fullName evidence="1">Uncharacterized protein</fullName>
    </submittedName>
</protein>
<comment type="caution">
    <text evidence="1">The sequence shown here is derived from an EMBL/GenBank/DDBJ whole genome shotgun (WGS) entry which is preliminary data.</text>
</comment>
<evidence type="ECO:0000313" key="2">
    <source>
        <dbReference type="Proteomes" id="UP000297452"/>
    </source>
</evidence>
<dbReference type="AlphaFoldDB" id="A0A4Z1ICB2"/>